<dbReference type="EMBL" id="CP010429">
    <property type="protein sequence ID" value="AKD54675.1"/>
    <property type="molecule type" value="Genomic_DNA"/>
</dbReference>
<reference evidence="1 2" key="1">
    <citation type="journal article" date="2014" name="Curr. Microbiol.">
        <title>Spirosoma radiotolerans sp. nov., a gamma-radiation-resistant bacterium isolated from gamma ray-irradiated soil.</title>
        <authorList>
            <person name="Lee J.J."/>
            <person name="Srinivasan S."/>
            <person name="Lim S."/>
            <person name="Joe M."/>
            <person name="Im S."/>
            <person name="Bae S.I."/>
            <person name="Park K.R."/>
            <person name="Han J.H."/>
            <person name="Park S.H."/>
            <person name="Joo B.M."/>
            <person name="Park S.J."/>
            <person name="Kim M.K."/>
        </authorList>
    </citation>
    <scope>NUCLEOTIDE SEQUENCE [LARGE SCALE GENOMIC DNA]</scope>
    <source>
        <strain evidence="1 2">DG5A</strain>
    </source>
</reference>
<name>A0A0E3ZUQ4_9BACT</name>
<dbReference type="Proteomes" id="UP000033054">
    <property type="component" value="Chromosome"/>
</dbReference>
<protein>
    <submittedName>
        <fullName evidence="1">Uncharacterized protein</fullName>
    </submittedName>
</protein>
<dbReference type="PATRIC" id="fig|1379870.5.peg.1501"/>
<accession>A0A0E3ZUQ4</accession>
<proteinExistence type="predicted"/>
<organism evidence="1 2">
    <name type="scientific">Spirosoma radiotolerans</name>
    <dbReference type="NCBI Taxonomy" id="1379870"/>
    <lineage>
        <taxon>Bacteria</taxon>
        <taxon>Pseudomonadati</taxon>
        <taxon>Bacteroidota</taxon>
        <taxon>Cytophagia</taxon>
        <taxon>Cytophagales</taxon>
        <taxon>Cytophagaceae</taxon>
        <taxon>Spirosoma</taxon>
    </lineage>
</organism>
<evidence type="ECO:0000313" key="2">
    <source>
        <dbReference type="Proteomes" id="UP000033054"/>
    </source>
</evidence>
<evidence type="ECO:0000313" key="1">
    <source>
        <dbReference type="EMBL" id="AKD54675.1"/>
    </source>
</evidence>
<dbReference type="AlphaFoldDB" id="A0A0E3ZUQ4"/>
<dbReference type="KEGG" id="srd:SD10_06900"/>
<dbReference type="HOGENOM" id="CLU_1137470_0_0_10"/>
<keyword evidence="2" id="KW-1185">Reference proteome</keyword>
<sequence>MIATKTTKESVSSYQQSQLDLETVTIGNESVQVSTTQKSVYSYDTKGRILTEYNAYSGAKYDSVLYKYTAGAVTIRTINLTDKTFQTEVLKLNKQGLAEKLINGPFPTSYNASYDQDGYLTSLTDYYGVPEKIENGNVIQWVFTLEGPGTGDFPYIYSYDLTKPGLPPIKLFYGKSPRNLRTKYTVQQTDYKQTGPVKYTVTYTYVFDDIGRVKRQIEEEKDSGYIFGGNDGKVTVTDFTYLCP</sequence>
<gene>
    <name evidence="1" type="ORF">SD10_06900</name>
</gene>